<evidence type="ECO:0000256" key="1">
    <source>
        <dbReference type="SAM" id="MobiDB-lite"/>
    </source>
</evidence>
<reference evidence="2" key="1">
    <citation type="journal article" date="2021" name="PeerJ">
        <title>Extensive microbial diversity within the chicken gut microbiome revealed by metagenomics and culture.</title>
        <authorList>
            <person name="Gilroy R."/>
            <person name="Ravi A."/>
            <person name="Getino M."/>
            <person name="Pursley I."/>
            <person name="Horton D.L."/>
            <person name="Alikhan N.F."/>
            <person name="Baker D."/>
            <person name="Gharbi K."/>
            <person name="Hall N."/>
            <person name="Watson M."/>
            <person name="Adriaenssens E.M."/>
            <person name="Foster-Nyarko E."/>
            <person name="Jarju S."/>
            <person name="Secka A."/>
            <person name="Antonio M."/>
            <person name="Oren A."/>
            <person name="Chaudhuri R.R."/>
            <person name="La Ragione R."/>
            <person name="Hildebrand F."/>
            <person name="Pallen M.J."/>
        </authorList>
    </citation>
    <scope>NUCLEOTIDE SEQUENCE</scope>
    <source>
        <strain evidence="2">ChiBcec15-3976</strain>
    </source>
</reference>
<dbReference type="Proteomes" id="UP000823909">
    <property type="component" value="Unassembled WGS sequence"/>
</dbReference>
<organism evidence="2 3">
    <name type="scientific">Candidatus Mediterraneibacter quadrami</name>
    <dbReference type="NCBI Taxonomy" id="2838684"/>
    <lineage>
        <taxon>Bacteria</taxon>
        <taxon>Bacillati</taxon>
        <taxon>Bacillota</taxon>
        <taxon>Clostridia</taxon>
        <taxon>Lachnospirales</taxon>
        <taxon>Lachnospiraceae</taxon>
        <taxon>Mediterraneibacter</taxon>
    </lineage>
</organism>
<protein>
    <submittedName>
        <fullName evidence="2">Uncharacterized protein</fullName>
    </submittedName>
</protein>
<dbReference type="AlphaFoldDB" id="A0A9D2RFY4"/>
<evidence type="ECO:0000313" key="3">
    <source>
        <dbReference type="Proteomes" id="UP000823909"/>
    </source>
</evidence>
<proteinExistence type="predicted"/>
<dbReference type="EMBL" id="DWUU01000046">
    <property type="protein sequence ID" value="HJD42867.1"/>
    <property type="molecule type" value="Genomic_DNA"/>
</dbReference>
<evidence type="ECO:0000313" key="2">
    <source>
        <dbReference type="EMBL" id="HJD42867.1"/>
    </source>
</evidence>
<feature type="region of interest" description="Disordered" evidence="1">
    <location>
        <begin position="24"/>
        <end position="55"/>
    </location>
</feature>
<reference evidence="2" key="2">
    <citation type="submission" date="2021-04" db="EMBL/GenBank/DDBJ databases">
        <authorList>
            <person name="Gilroy R."/>
        </authorList>
    </citation>
    <scope>NUCLEOTIDE SEQUENCE</scope>
    <source>
        <strain evidence="2">ChiBcec15-3976</strain>
    </source>
</reference>
<comment type="caution">
    <text evidence="2">The sequence shown here is derived from an EMBL/GenBank/DDBJ whole genome shotgun (WGS) entry which is preliminary data.</text>
</comment>
<gene>
    <name evidence="2" type="ORF">H9910_07650</name>
</gene>
<accession>A0A9D2RFY4</accession>
<name>A0A9D2RFY4_9FIRM</name>
<sequence>MSRKLIIDGNAVYEIDENCMLKKHLDGNGKEGRRAGRERNAGKNTQKKPDRYDGS</sequence>